<evidence type="ECO:0000313" key="5">
    <source>
        <dbReference type="Proteomes" id="UP000679722"/>
    </source>
</evidence>
<proteinExistence type="predicted"/>
<feature type="chain" id="PRO_5046976639" evidence="1">
    <location>
        <begin position="28"/>
        <end position="247"/>
    </location>
</feature>
<evidence type="ECO:0000256" key="1">
    <source>
        <dbReference type="SAM" id="SignalP"/>
    </source>
</evidence>
<feature type="domain" description="Capsule biosynthesis GfcC-like N-terminal" evidence="3">
    <location>
        <begin position="39"/>
        <end position="148"/>
    </location>
</feature>
<evidence type="ECO:0000259" key="2">
    <source>
        <dbReference type="Pfam" id="PF06251"/>
    </source>
</evidence>
<dbReference type="RefSeq" id="WP_211536645.1">
    <property type="nucleotide sequence ID" value="NZ_JAGSSV010000011.1"/>
</dbReference>
<dbReference type="InterPro" id="IPR046459">
    <property type="entry name" value="Caps_syn_GfcC_N"/>
</dbReference>
<organism evidence="4 5">
    <name type="scientific">Marinomonas vulgaris</name>
    <dbReference type="NCBI Taxonomy" id="2823372"/>
    <lineage>
        <taxon>Bacteria</taxon>
        <taxon>Pseudomonadati</taxon>
        <taxon>Pseudomonadota</taxon>
        <taxon>Gammaproteobacteria</taxon>
        <taxon>Oceanospirillales</taxon>
        <taxon>Oceanospirillaceae</taxon>
        <taxon>Marinomonas</taxon>
    </lineage>
</organism>
<feature type="domain" description="Capsule biosynthesis GfcC-like C-terminal" evidence="2">
    <location>
        <begin position="164"/>
        <end position="244"/>
    </location>
</feature>
<dbReference type="EMBL" id="JAGSSV010000011">
    <property type="protein sequence ID" value="MBR7889303.1"/>
    <property type="molecule type" value="Genomic_DNA"/>
</dbReference>
<comment type="caution">
    <text evidence="4">The sequence shown here is derived from an EMBL/GenBank/DDBJ whole genome shotgun (WGS) entry which is preliminary data.</text>
</comment>
<keyword evidence="1" id="KW-0732">Signal</keyword>
<evidence type="ECO:0000313" key="4">
    <source>
        <dbReference type="EMBL" id="MBR7889303.1"/>
    </source>
</evidence>
<dbReference type="InterPro" id="IPR010425">
    <property type="entry name" value="Caps_synth_GfcC-like_C"/>
</dbReference>
<sequence length="247" mass="28087">MTQTVSFFHRVSQYLFLFFCFVSTGYASNTQQAALTLMQTNTSKLYPEGVRLSQALQDTHAQLDYNVYPLASGLINPNRQAEVDAAEHAIIAQLQALQRDDATHLANQLALLDFAFFEPINTDIDKVRVGDKQDPLLIADYSLYLPPRPNHIALIDTTQNKTTRLPFQPNQDIKGYLNHLPNGEFHPSVWVVQADRQVFHVNNIQWQHQRAFLTPGATLFISLPDLPAEHRDLNRHIAHLLALRLEP</sequence>
<dbReference type="Gene3D" id="3.10.560.10">
    <property type="entry name" value="Outer membrane lipoprotein wza domain like"/>
    <property type="match status" value="1"/>
</dbReference>
<protein>
    <submittedName>
        <fullName evidence="4">Capsule biosynthesis GfcC family protein</fullName>
    </submittedName>
</protein>
<reference evidence="5" key="2">
    <citation type="submission" date="2023-07" db="EMBL/GenBank/DDBJ databases">
        <title>Marinomonas vulgaris A79, complete genome.</title>
        <authorList>
            <person name="Ying J.-J."/>
        </authorList>
    </citation>
    <scope>NUCLEOTIDE SEQUENCE [LARGE SCALE GENOMIC DNA]</scope>
    <source>
        <strain evidence="5">A79</strain>
    </source>
</reference>
<reference evidence="4 5" key="1">
    <citation type="submission" date="2021-04" db="EMBL/GenBank/DDBJ databases">
        <authorList>
            <person name="Sun C."/>
        </authorList>
    </citation>
    <scope>NUCLEOTIDE SEQUENCE [LARGE SCALE GENOMIC DNA]</scope>
    <source>
        <strain evidence="4 5">A79</strain>
    </source>
</reference>
<name>A0ABS5HCB1_9GAMM</name>
<accession>A0ABS5HCB1</accession>
<dbReference type="Pfam" id="PF06251">
    <property type="entry name" value="Caps_syn_GfcC_C"/>
    <property type="match status" value="1"/>
</dbReference>
<keyword evidence="5" id="KW-1185">Reference proteome</keyword>
<feature type="signal peptide" evidence="1">
    <location>
        <begin position="1"/>
        <end position="27"/>
    </location>
</feature>
<dbReference type="Proteomes" id="UP000679722">
    <property type="component" value="Unassembled WGS sequence"/>
</dbReference>
<gene>
    <name evidence="4" type="ORF">J9B83_10150</name>
</gene>
<evidence type="ECO:0000259" key="3">
    <source>
        <dbReference type="Pfam" id="PF20616"/>
    </source>
</evidence>
<dbReference type="Pfam" id="PF20616">
    <property type="entry name" value="Caps_syn_GfcC_N"/>
    <property type="match status" value="1"/>
</dbReference>